<evidence type="ECO:0000313" key="1">
    <source>
        <dbReference type="EMBL" id="MFD1094872.1"/>
    </source>
</evidence>
<proteinExistence type="predicted"/>
<dbReference type="Proteomes" id="UP001597131">
    <property type="component" value="Unassembled WGS sequence"/>
</dbReference>
<accession>A0ABW3NQU1</accession>
<dbReference type="PROSITE" id="PS51257">
    <property type="entry name" value="PROKAR_LIPOPROTEIN"/>
    <property type="match status" value="1"/>
</dbReference>
<sequence>MKSLNLILLITGFFLLLSCEMEKKVNGIPTEAEDRAELYEEIINNEEYFIEFMDQMHENQGAMMNMRQHRGMMDSMMGGKGMRNFMERPKMRRNMMNMMMDDTTAMSDMLQMMKKREMMNEECEQMLRKRMREKGTMTDTTKASN</sequence>
<organism evidence="1 2">
    <name type="scientific">Salegentibacter chungangensis</name>
    <dbReference type="NCBI Taxonomy" id="1335724"/>
    <lineage>
        <taxon>Bacteria</taxon>
        <taxon>Pseudomonadati</taxon>
        <taxon>Bacteroidota</taxon>
        <taxon>Flavobacteriia</taxon>
        <taxon>Flavobacteriales</taxon>
        <taxon>Flavobacteriaceae</taxon>
        <taxon>Salegentibacter</taxon>
    </lineage>
</organism>
<name>A0ABW3NQU1_9FLAO</name>
<dbReference type="RefSeq" id="WP_380743094.1">
    <property type="nucleotide sequence ID" value="NZ_JBHTLI010000001.1"/>
</dbReference>
<gene>
    <name evidence="1" type="ORF">ACFQ3Q_03845</name>
</gene>
<comment type="caution">
    <text evidence="1">The sequence shown here is derived from an EMBL/GenBank/DDBJ whole genome shotgun (WGS) entry which is preliminary data.</text>
</comment>
<protein>
    <recommendedName>
        <fullName evidence="3">DUF4175 domain-containing protein</fullName>
    </recommendedName>
</protein>
<evidence type="ECO:0000313" key="2">
    <source>
        <dbReference type="Proteomes" id="UP001597131"/>
    </source>
</evidence>
<evidence type="ECO:0008006" key="3">
    <source>
        <dbReference type="Google" id="ProtNLM"/>
    </source>
</evidence>
<dbReference type="EMBL" id="JBHTLI010000001">
    <property type="protein sequence ID" value="MFD1094872.1"/>
    <property type="molecule type" value="Genomic_DNA"/>
</dbReference>
<keyword evidence="2" id="KW-1185">Reference proteome</keyword>
<reference evidence="2" key="1">
    <citation type="journal article" date="2019" name="Int. J. Syst. Evol. Microbiol.">
        <title>The Global Catalogue of Microorganisms (GCM) 10K type strain sequencing project: providing services to taxonomists for standard genome sequencing and annotation.</title>
        <authorList>
            <consortium name="The Broad Institute Genomics Platform"/>
            <consortium name="The Broad Institute Genome Sequencing Center for Infectious Disease"/>
            <person name="Wu L."/>
            <person name="Ma J."/>
        </authorList>
    </citation>
    <scope>NUCLEOTIDE SEQUENCE [LARGE SCALE GENOMIC DNA]</scope>
    <source>
        <strain evidence="2">CCUG 64793</strain>
    </source>
</reference>